<gene>
    <name evidence="2" type="ORF">ACFOGJ_16835</name>
</gene>
<keyword evidence="1" id="KW-0732">Signal</keyword>
<protein>
    <submittedName>
        <fullName evidence="2">Uncharacterized protein</fullName>
    </submittedName>
</protein>
<evidence type="ECO:0000256" key="1">
    <source>
        <dbReference type="SAM" id="SignalP"/>
    </source>
</evidence>
<proteinExistence type="predicted"/>
<keyword evidence="3" id="KW-1185">Reference proteome</keyword>
<comment type="caution">
    <text evidence="2">The sequence shown here is derived from an EMBL/GenBank/DDBJ whole genome shotgun (WGS) entry which is preliminary data.</text>
</comment>
<feature type="signal peptide" evidence="1">
    <location>
        <begin position="1"/>
        <end position="42"/>
    </location>
</feature>
<dbReference type="Proteomes" id="UP001595528">
    <property type="component" value="Unassembled WGS sequence"/>
</dbReference>
<reference evidence="3" key="1">
    <citation type="journal article" date="2019" name="Int. J. Syst. Evol. Microbiol.">
        <title>The Global Catalogue of Microorganisms (GCM) 10K type strain sequencing project: providing services to taxonomists for standard genome sequencing and annotation.</title>
        <authorList>
            <consortium name="The Broad Institute Genomics Platform"/>
            <consortium name="The Broad Institute Genome Sequencing Center for Infectious Disease"/>
            <person name="Wu L."/>
            <person name="Ma J."/>
        </authorList>
    </citation>
    <scope>NUCLEOTIDE SEQUENCE [LARGE SCALE GENOMIC DNA]</scope>
    <source>
        <strain evidence="3">KCTC 42964</strain>
    </source>
</reference>
<accession>A0ABV7L344</accession>
<feature type="chain" id="PRO_5046830846" evidence="1">
    <location>
        <begin position="43"/>
        <end position="84"/>
    </location>
</feature>
<name>A0ABV7L344_9PROT</name>
<dbReference type="EMBL" id="JBHRTR010000028">
    <property type="protein sequence ID" value="MFC3228914.1"/>
    <property type="molecule type" value="Genomic_DNA"/>
</dbReference>
<sequence length="84" mass="8608">MAGRNGRRRAADKGDTAMARSFTRTVAAAALSAALFAGTGQAAATGATATIDERRSIAQPMRAPAPMHDQLAGFRILPAGIPQT</sequence>
<evidence type="ECO:0000313" key="3">
    <source>
        <dbReference type="Proteomes" id="UP001595528"/>
    </source>
</evidence>
<organism evidence="2 3">
    <name type="scientific">Marinibaculum pumilum</name>
    <dbReference type="NCBI Taxonomy" id="1766165"/>
    <lineage>
        <taxon>Bacteria</taxon>
        <taxon>Pseudomonadati</taxon>
        <taxon>Pseudomonadota</taxon>
        <taxon>Alphaproteobacteria</taxon>
        <taxon>Rhodospirillales</taxon>
        <taxon>Rhodospirillaceae</taxon>
        <taxon>Marinibaculum</taxon>
    </lineage>
</organism>
<evidence type="ECO:0000313" key="2">
    <source>
        <dbReference type="EMBL" id="MFC3228914.1"/>
    </source>
</evidence>
<dbReference type="RefSeq" id="WP_379902493.1">
    <property type="nucleotide sequence ID" value="NZ_JBHRTR010000028.1"/>
</dbReference>